<dbReference type="EMBL" id="BGZK01000228">
    <property type="protein sequence ID" value="GBP30070.1"/>
    <property type="molecule type" value="Genomic_DNA"/>
</dbReference>
<evidence type="ECO:0000313" key="3">
    <source>
        <dbReference type="Proteomes" id="UP000299102"/>
    </source>
</evidence>
<gene>
    <name evidence="2" type="ORF">EVAR_14588_1</name>
</gene>
<reference evidence="2 3" key="1">
    <citation type="journal article" date="2019" name="Commun. Biol.">
        <title>The bagworm genome reveals a unique fibroin gene that provides high tensile strength.</title>
        <authorList>
            <person name="Kono N."/>
            <person name="Nakamura H."/>
            <person name="Ohtoshi R."/>
            <person name="Tomita M."/>
            <person name="Numata K."/>
            <person name="Arakawa K."/>
        </authorList>
    </citation>
    <scope>NUCLEOTIDE SEQUENCE [LARGE SCALE GENOMIC DNA]</scope>
</reference>
<accession>A0A4C1UV11</accession>
<dbReference type="AlphaFoldDB" id="A0A4C1UV11"/>
<comment type="caution">
    <text evidence="2">The sequence shown here is derived from an EMBL/GenBank/DDBJ whole genome shotgun (WGS) entry which is preliminary data.</text>
</comment>
<proteinExistence type="predicted"/>
<protein>
    <submittedName>
        <fullName evidence="2">Uncharacterized protein</fullName>
    </submittedName>
</protein>
<dbReference type="Proteomes" id="UP000299102">
    <property type="component" value="Unassembled WGS sequence"/>
</dbReference>
<feature type="region of interest" description="Disordered" evidence="1">
    <location>
        <begin position="97"/>
        <end position="144"/>
    </location>
</feature>
<organism evidence="2 3">
    <name type="scientific">Eumeta variegata</name>
    <name type="common">Bagworm moth</name>
    <name type="synonym">Eumeta japonica</name>
    <dbReference type="NCBI Taxonomy" id="151549"/>
    <lineage>
        <taxon>Eukaryota</taxon>
        <taxon>Metazoa</taxon>
        <taxon>Ecdysozoa</taxon>
        <taxon>Arthropoda</taxon>
        <taxon>Hexapoda</taxon>
        <taxon>Insecta</taxon>
        <taxon>Pterygota</taxon>
        <taxon>Neoptera</taxon>
        <taxon>Endopterygota</taxon>
        <taxon>Lepidoptera</taxon>
        <taxon>Glossata</taxon>
        <taxon>Ditrysia</taxon>
        <taxon>Tineoidea</taxon>
        <taxon>Psychidae</taxon>
        <taxon>Oiketicinae</taxon>
        <taxon>Eumeta</taxon>
    </lineage>
</organism>
<evidence type="ECO:0000256" key="1">
    <source>
        <dbReference type="SAM" id="MobiDB-lite"/>
    </source>
</evidence>
<sequence length="144" mass="16324">MSSRSHCTGAGERLLAIVFQRTDLVFEPEILFPHPLPRRVVPPYKALRSRDKHFHSLHLKGKYELKLYQNSSVFTIRYLDELKQHLEREKWFPRGEVRAGRHGAGGRARAGERHPGPHTAPPGGPAAPRWLLLKQGGRGTAPQE</sequence>
<name>A0A4C1UV11_EUMVA</name>
<keyword evidence="3" id="KW-1185">Reference proteome</keyword>
<evidence type="ECO:0000313" key="2">
    <source>
        <dbReference type="EMBL" id="GBP30070.1"/>
    </source>
</evidence>